<comment type="caution">
    <text evidence="1">The sequence shown here is derived from an EMBL/GenBank/DDBJ whole genome shotgun (WGS) entry which is preliminary data.</text>
</comment>
<evidence type="ECO:0000313" key="1">
    <source>
        <dbReference type="EMBL" id="GBP49518.1"/>
    </source>
</evidence>
<dbReference type="OrthoDB" id="6509975at2759"/>
<dbReference type="EMBL" id="BGZK01000546">
    <property type="protein sequence ID" value="GBP49518.1"/>
    <property type="molecule type" value="Genomic_DNA"/>
</dbReference>
<reference evidence="1 2" key="1">
    <citation type="journal article" date="2019" name="Commun. Biol.">
        <title>The bagworm genome reveals a unique fibroin gene that provides high tensile strength.</title>
        <authorList>
            <person name="Kono N."/>
            <person name="Nakamura H."/>
            <person name="Ohtoshi R."/>
            <person name="Tomita M."/>
            <person name="Numata K."/>
            <person name="Arakawa K."/>
        </authorList>
    </citation>
    <scope>NUCLEOTIDE SEQUENCE [LARGE SCALE GENOMIC DNA]</scope>
</reference>
<protein>
    <submittedName>
        <fullName evidence="1">Uncharacterized protein</fullName>
    </submittedName>
</protein>
<dbReference type="Proteomes" id="UP000299102">
    <property type="component" value="Unassembled WGS sequence"/>
</dbReference>
<accession>A0A4C1WDS6</accession>
<proteinExistence type="predicted"/>
<keyword evidence="2" id="KW-1185">Reference proteome</keyword>
<organism evidence="1 2">
    <name type="scientific">Eumeta variegata</name>
    <name type="common">Bagworm moth</name>
    <name type="synonym">Eumeta japonica</name>
    <dbReference type="NCBI Taxonomy" id="151549"/>
    <lineage>
        <taxon>Eukaryota</taxon>
        <taxon>Metazoa</taxon>
        <taxon>Ecdysozoa</taxon>
        <taxon>Arthropoda</taxon>
        <taxon>Hexapoda</taxon>
        <taxon>Insecta</taxon>
        <taxon>Pterygota</taxon>
        <taxon>Neoptera</taxon>
        <taxon>Endopterygota</taxon>
        <taxon>Lepidoptera</taxon>
        <taxon>Glossata</taxon>
        <taxon>Ditrysia</taxon>
        <taxon>Tineoidea</taxon>
        <taxon>Psychidae</taxon>
        <taxon>Oiketicinae</taxon>
        <taxon>Eumeta</taxon>
    </lineage>
</organism>
<name>A0A4C1WDS6_EUMVA</name>
<sequence length="151" mass="16436">MPQPVTHSIVPRPHIRFRPQFRSPSRSRSGLHSVPIRLYSRPVSNSLPHPAFNPYFATSHNSDLDEAGNHSRAVARGQNEHGIGARGVDRFSSLGGPISLLTRGEVSEPSTVCLVCFMFDASKALYVSVGMRGAFFLRNAQINGRGPALGD</sequence>
<gene>
    <name evidence="1" type="ORF">EVAR_45494_1</name>
</gene>
<dbReference type="AlphaFoldDB" id="A0A4C1WDS6"/>
<evidence type="ECO:0000313" key="2">
    <source>
        <dbReference type="Proteomes" id="UP000299102"/>
    </source>
</evidence>